<dbReference type="AlphaFoldDB" id="A0AA38SGK7"/>
<dbReference type="InterPro" id="IPR005162">
    <property type="entry name" value="Retrotrans_gag_dom"/>
</dbReference>
<comment type="caution">
    <text evidence="2">The sequence shown here is derived from an EMBL/GenBank/DDBJ whole genome shotgun (WGS) entry which is preliminary data.</text>
</comment>
<proteinExistence type="predicted"/>
<dbReference type="Proteomes" id="UP001172457">
    <property type="component" value="Chromosome 7"/>
</dbReference>
<organism evidence="2 3">
    <name type="scientific">Centaurea solstitialis</name>
    <name type="common">yellow star-thistle</name>
    <dbReference type="NCBI Taxonomy" id="347529"/>
    <lineage>
        <taxon>Eukaryota</taxon>
        <taxon>Viridiplantae</taxon>
        <taxon>Streptophyta</taxon>
        <taxon>Embryophyta</taxon>
        <taxon>Tracheophyta</taxon>
        <taxon>Spermatophyta</taxon>
        <taxon>Magnoliopsida</taxon>
        <taxon>eudicotyledons</taxon>
        <taxon>Gunneridae</taxon>
        <taxon>Pentapetalae</taxon>
        <taxon>asterids</taxon>
        <taxon>campanulids</taxon>
        <taxon>Asterales</taxon>
        <taxon>Asteraceae</taxon>
        <taxon>Carduoideae</taxon>
        <taxon>Cardueae</taxon>
        <taxon>Centaureinae</taxon>
        <taxon>Centaurea</taxon>
    </lineage>
</organism>
<evidence type="ECO:0000259" key="1">
    <source>
        <dbReference type="Pfam" id="PF03732"/>
    </source>
</evidence>
<feature type="domain" description="Retrotransposon gag" evidence="1">
    <location>
        <begin position="102"/>
        <end position="176"/>
    </location>
</feature>
<evidence type="ECO:0000313" key="2">
    <source>
        <dbReference type="EMBL" id="KAJ9541584.1"/>
    </source>
</evidence>
<protein>
    <recommendedName>
        <fullName evidence="1">Retrotransposon gag domain-containing protein</fullName>
    </recommendedName>
</protein>
<dbReference type="EMBL" id="JARYMX010000007">
    <property type="protein sequence ID" value="KAJ9541584.1"/>
    <property type="molecule type" value="Genomic_DNA"/>
</dbReference>
<reference evidence="2" key="1">
    <citation type="submission" date="2023-03" db="EMBL/GenBank/DDBJ databases">
        <title>Chromosome-scale reference genome and RAD-based genetic map of yellow starthistle (Centaurea solstitialis) reveal putative structural variation and QTLs associated with invader traits.</title>
        <authorList>
            <person name="Reatini B."/>
            <person name="Cang F.A."/>
            <person name="Jiang Q."/>
            <person name="Mckibben M.T.W."/>
            <person name="Barker M.S."/>
            <person name="Rieseberg L.H."/>
            <person name="Dlugosch K.M."/>
        </authorList>
    </citation>
    <scope>NUCLEOTIDE SEQUENCE</scope>
    <source>
        <strain evidence="2">CAN-66</strain>
        <tissue evidence="2">Leaf</tissue>
    </source>
</reference>
<keyword evidence="3" id="KW-1185">Reference proteome</keyword>
<gene>
    <name evidence="2" type="ORF">OSB04_028090</name>
</gene>
<evidence type="ECO:0000313" key="3">
    <source>
        <dbReference type="Proteomes" id="UP001172457"/>
    </source>
</evidence>
<dbReference type="Pfam" id="PF03732">
    <property type="entry name" value="Retrotrans_gag"/>
    <property type="match status" value="1"/>
</dbReference>
<name>A0AA38SGK7_9ASTR</name>
<sequence length="194" mass="22762">MSEDQIRELVTKEVNRAFTNIVPELINGVRDQFNALLEERFATVTAAGVGPPREFTYRDFSACAPSEFKGELDPTMALHWISDIEGVFHTCGYPDNLKVRYALNLLRGPAKDWWKLQAADMTEEQRGALLWNEFMERFHRQYVPRVEIERITRDFLSYRQKNETVTELTIRFREMALFRYENGKVCWNAKGRDS</sequence>
<accession>A0AA38SGK7</accession>